<comment type="caution">
    <text evidence="1">The sequence shown here is derived from an EMBL/GenBank/DDBJ whole genome shotgun (WGS) entry which is preliminary data.</text>
</comment>
<keyword evidence="2" id="KW-1185">Reference proteome</keyword>
<organism evidence="1 2">
    <name type="scientific">Saccharopolyspora griseoalba</name>
    <dbReference type="NCBI Taxonomy" id="1431848"/>
    <lineage>
        <taxon>Bacteria</taxon>
        <taxon>Bacillati</taxon>
        <taxon>Actinomycetota</taxon>
        <taxon>Actinomycetes</taxon>
        <taxon>Pseudonocardiales</taxon>
        <taxon>Pseudonocardiaceae</taxon>
        <taxon>Saccharopolyspora</taxon>
    </lineage>
</organism>
<protein>
    <submittedName>
        <fullName evidence="1">Uncharacterized protein</fullName>
    </submittedName>
</protein>
<evidence type="ECO:0000313" key="1">
    <source>
        <dbReference type="EMBL" id="MFC7344891.1"/>
    </source>
</evidence>
<evidence type="ECO:0000313" key="2">
    <source>
        <dbReference type="Proteomes" id="UP001596504"/>
    </source>
</evidence>
<dbReference type="RefSeq" id="WP_380673124.1">
    <property type="nucleotide sequence ID" value="NZ_JBHTCJ010000021.1"/>
</dbReference>
<name>A0ABW2LTI5_9PSEU</name>
<accession>A0ABW2LTI5</accession>
<reference evidence="2" key="1">
    <citation type="journal article" date="2019" name="Int. J. Syst. Evol. Microbiol.">
        <title>The Global Catalogue of Microorganisms (GCM) 10K type strain sequencing project: providing services to taxonomists for standard genome sequencing and annotation.</title>
        <authorList>
            <consortium name="The Broad Institute Genomics Platform"/>
            <consortium name="The Broad Institute Genome Sequencing Center for Infectious Disease"/>
            <person name="Wu L."/>
            <person name="Ma J."/>
        </authorList>
    </citation>
    <scope>NUCLEOTIDE SEQUENCE [LARGE SCALE GENOMIC DNA]</scope>
    <source>
        <strain evidence="2">WLHS5</strain>
    </source>
</reference>
<proteinExistence type="predicted"/>
<sequence length="103" mass="11469">MPNKSISVSTPEDEQLWGWAERESKRARFGSMSAFILWLLERERAADAPIDRRANQPQQFSGRTVRVAEVDADDNPTGYGVTISIPTGRFVVESWDNAGGANE</sequence>
<dbReference type="Proteomes" id="UP001596504">
    <property type="component" value="Unassembled WGS sequence"/>
</dbReference>
<gene>
    <name evidence="1" type="ORF">ACFQRI_26065</name>
</gene>
<dbReference type="EMBL" id="JBHTCJ010000021">
    <property type="protein sequence ID" value="MFC7344891.1"/>
    <property type="molecule type" value="Genomic_DNA"/>
</dbReference>